<dbReference type="EMBL" id="JAAEDI010000008">
    <property type="protein sequence ID" value="MBR0649787.1"/>
    <property type="molecule type" value="Genomic_DNA"/>
</dbReference>
<dbReference type="Gene3D" id="3.10.180.10">
    <property type="entry name" value="2,3-Dihydroxybiphenyl 1,2-Dioxygenase, domain 1"/>
    <property type="match status" value="1"/>
</dbReference>
<reference evidence="3" key="1">
    <citation type="journal article" date="2021" name="Syst. Appl. Microbiol.">
        <title>Roseomonas hellenica sp. nov., isolated from roots of wild-growing Alkanna tinctoria.</title>
        <authorList>
            <person name="Rat A."/>
            <person name="Naranjo H.D."/>
            <person name="Lebbe L."/>
            <person name="Cnockaert M."/>
            <person name="Krigas N."/>
            <person name="Grigoriadou K."/>
            <person name="Maloupa E."/>
            <person name="Willems A."/>
        </authorList>
    </citation>
    <scope>NUCLEOTIDE SEQUENCE [LARGE SCALE GENOMIC DNA]</scope>
    <source>
        <strain evidence="3">LMG 31159</strain>
    </source>
</reference>
<evidence type="ECO:0000259" key="1">
    <source>
        <dbReference type="PROSITE" id="PS51819"/>
    </source>
</evidence>
<dbReference type="InterPro" id="IPR029068">
    <property type="entry name" value="Glyas_Bleomycin-R_OHBP_Dase"/>
</dbReference>
<dbReference type="SUPFAM" id="SSF54593">
    <property type="entry name" value="Glyoxalase/Bleomycin resistance protein/Dihydroxybiphenyl dioxygenase"/>
    <property type="match status" value="1"/>
</dbReference>
<evidence type="ECO:0000313" key="2">
    <source>
        <dbReference type="EMBL" id="MBR0649787.1"/>
    </source>
</evidence>
<dbReference type="InterPro" id="IPR037523">
    <property type="entry name" value="VOC_core"/>
</dbReference>
<organism evidence="2 3">
    <name type="scientific">Neoroseomonas terrae</name>
    <dbReference type="NCBI Taxonomy" id="424799"/>
    <lineage>
        <taxon>Bacteria</taxon>
        <taxon>Pseudomonadati</taxon>
        <taxon>Pseudomonadota</taxon>
        <taxon>Alphaproteobacteria</taxon>
        <taxon>Acetobacterales</taxon>
        <taxon>Acetobacteraceae</taxon>
        <taxon>Neoroseomonas</taxon>
    </lineage>
</organism>
<dbReference type="Pfam" id="PF00903">
    <property type="entry name" value="Glyoxalase"/>
    <property type="match status" value="1"/>
</dbReference>
<gene>
    <name evidence="2" type="ORF">GXW78_08940</name>
</gene>
<dbReference type="PROSITE" id="PS51819">
    <property type="entry name" value="VOC"/>
    <property type="match status" value="1"/>
</dbReference>
<evidence type="ECO:0000313" key="3">
    <source>
        <dbReference type="Proteomes" id="UP000698752"/>
    </source>
</evidence>
<protein>
    <submittedName>
        <fullName evidence="2">VOC family protein</fullName>
    </submittedName>
</protein>
<dbReference type="InterPro" id="IPR004360">
    <property type="entry name" value="Glyas_Fos-R_dOase_dom"/>
</dbReference>
<proteinExistence type="predicted"/>
<dbReference type="RefSeq" id="WP_211868013.1">
    <property type="nucleotide sequence ID" value="NZ_JAAEDI010000008.1"/>
</dbReference>
<feature type="domain" description="VOC" evidence="1">
    <location>
        <begin position="7"/>
        <end position="123"/>
    </location>
</feature>
<name>A0ABS5EFJ6_9PROT</name>
<sequence length="123" mass="13575">MTTTPPHLDAVVIPCRDIARQRGFYERILEGASVEAGSGWLRFDLGHVSLALRSRGDALFPREGQPGVMLALRLESRDEVERWHRRLLMAQVAVLDPPRPLPSGELALHAADPEGNVLCLFAA</sequence>
<comment type="caution">
    <text evidence="2">The sequence shown here is derived from an EMBL/GenBank/DDBJ whole genome shotgun (WGS) entry which is preliminary data.</text>
</comment>
<accession>A0ABS5EFJ6</accession>
<dbReference type="Proteomes" id="UP000698752">
    <property type="component" value="Unassembled WGS sequence"/>
</dbReference>
<keyword evidence="3" id="KW-1185">Reference proteome</keyword>